<accession>A0A1I7WPX9</accession>
<organism evidence="2 3">
    <name type="scientific">Heterorhabditis bacteriophora</name>
    <name type="common">Entomopathogenic nematode worm</name>
    <dbReference type="NCBI Taxonomy" id="37862"/>
    <lineage>
        <taxon>Eukaryota</taxon>
        <taxon>Metazoa</taxon>
        <taxon>Ecdysozoa</taxon>
        <taxon>Nematoda</taxon>
        <taxon>Chromadorea</taxon>
        <taxon>Rhabditida</taxon>
        <taxon>Rhabditina</taxon>
        <taxon>Rhabditomorpha</taxon>
        <taxon>Strongyloidea</taxon>
        <taxon>Heterorhabditidae</taxon>
        <taxon>Heterorhabditis</taxon>
    </lineage>
</organism>
<evidence type="ECO:0000313" key="3">
    <source>
        <dbReference type="WBParaSite" id="Hba_07139"/>
    </source>
</evidence>
<evidence type="ECO:0000259" key="1">
    <source>
        <dbReference type="Pfam" id="PF07245"/>
    </source>
</evidence>
<dbReference type="WBParaSite" id="Hba_07139">
    <property type="protein sequence ID" value="Hba_07139"/>
    <property type="gene ID" value="Hba_07139"/>
</dbReference>
<reference evidence="3" key="1">
    <citation type="submission" date="2016-11" db="UniProtKB">
        <authorList>
            <consortium name="WormBaseParasite"/>
        </authorList>
    </citation>
    <scope>IDENTIFICATION</scope>
</reference>
<dbReference type="Gene3D" id="2.60.40.3770">
    <property type="match status" value="1"/>
</dbReference>
<dbReference type="Pfam" id="PF07245">
    <property type="entry name" value="Phlebovirus_G2"/>
    <property type="match status" value="1"/>
</dbReference>
<feature type="domain" description="Phlebovirus glycoprotein G2 fusion" evidence="1">
    <location>
        <begin position="49"/>
        <end position="290"/>
    </location>
</feature>
<evidence type="ECO:0000313" key="2">
    <source>
        <dbReference type="Proteomes" id="UP000095283"/>
    </source>
</evidence>
<sequence length="401" mass="45418">MLTLTTIDYFAYQQTRAQSTNRYAIVENYSRISAAVQRYLVVHNLSSIKTKCRLMCSCFKDYCEKIKPYDRITEFSNEINNKNGFSYFMESCGCFTCCCFICTPACLFYRIIPEYVSPLLYEVFSCSTFDTKIDTSITLTTNKHKSVSETLVISPGHIAHWNNISINIVSTSLPNIPILWYSFLRNIHSNQIRLLTVNPAGQPQAGMIGQLQCKSKLDAERSNCIFVPNVCKCHPTEDTVNCHCSTFNHSRLFKENDYTLPLSPGNINLRTDKKDIIKGEVTSSTSIKLLITANNVRVFTKRYDSSCNAATSPFFGCYHCNLGAIGNITCYTDFGEIFSELQCNDQHFTIKCSPKGYTSQITLYSSTTFLQDELSNISLLIQLPTLELSTTRIVYLCLLNL</sequence>
<protein>
    <submittedName>
        <fullName evidence="3">Phlebovirus_G2 domain-containing protein</fullName>
    </submittedName>
</protein>
<proteinExistence type="predicted"/>
<dbReference type="InterPro" id="IPR009878">
    <property type="entry name" value="Phlebovirus_G2_fusion"/>
</dbReference>
<name>A0A1I7WPX9_HETBA</name>
<keyword evidence="2" id="KW-1185">Reference proteome</keyword>
<dbReference type="AlphaFoldDB" id="A0A1I7WPX9"/>
<dbReference type="Proteomes" id="UP000095283">
    <property type="component" value="Unplaced"/>
</dbReference>